<sequence length="100" mass="10348">MDATPAVGRPVTGAVGLTLYTSAFCEPCMQTRAVLAEASRLVPGLTVTERDVAREQERAEADGIHSTPTVIVAGADGDEVFRAVGVPTLNQVLVALAKAV</sequence>
<dbReference type="SUPFAM" id="SSF52833">
    <property type="entry name" value="Thioredoxin-like"/>
    <property type="match status" value="1"/>
</dbReference>
<dbReference type="Gene3D" id="3.40.30.10">
    <property type="entry name" value="Glutaredoxin"/>
    <property type="match status" value="1"/>
</dbReference>
<dbReference type="AlphaFoldDB" id="A0AAU7G9T3"/>
<evidence type="ECO:0000313" key="1">
    <source>
        <dbReference type="EMBL" id="XBM47580.1"/>
    </source>
</evidence>
<protein>
    <submittedName>
        <fullName evidence="1">Thioredoxin family protein</fullName>
    </submittedName>
</protein>
<organism evidence="1">
    <name type="scientific">Leifsonia sp. NPDC080035</name>
    <dbReference type="NCBI Taxonomy" id="3143936"/>
    <lineage>
        <taxon>Bacteria</taxon>
        <taxon>Bacillati</taxon>
        <taxon>Actinomycetota</taxon>
        <taxon>Actinomycetes</taxon>
        <taxon>Micrococcales</taxon>
        <taxon>Microbacteriaceae</taxon>
        <taxon>Leifsonia</taxon>
    </lineage>
</organism>
<accession>A0AAU7G9T3</accession>
<reference evidence="1" key="1">
    <citation type="submission" date="2024-05" db="EMBL/GenBank/DDBJ databases">
        <title>The Natural Products Discovery Center: Release of the First 8490 Sequenced Strains for Exploring Actinobacteria Biosynthetic Diversity.</title>
        <authorList>
            <person name="Kalkreuter E."/>
            <person name="Kautsar S.A."/>
            <person name="Yang D."/>
            <person name="Bader C.D."/>
            <person name="Teijaro C.N."/>
            <person name="Fluegel L."/>
            <person name="Davis C.M."/>
            <person name="Simpson J.R."/>
            <person name="Lauterbach L."/>
            <person name="Steele A.D."/>
            <person name="Gui C."/>
            <person name="Meng S."/>
            <person name="Li G."/>
            <person name="Viehrig K."/>
            <person name="Ye F."/>
            <person name="Su P."/>
            <person name="Kiefer A.F."/>
            <person name="Nichols A."/>
            <person name="Cepeda A.J."/>
            <person name="Yan W."/>
            <person name="Fan B."/>
            <person name="Jiang Y."/>
            <person name="Adhikari A."/>
            <person name="Zheng C.-J."/>
            <person name="Schuster L."/>
            <person name="Cowan T.M."/>
            <person name="Smanski M.J."/>
            <person name="Chevrette M.G."/>
            <person name="de Carvalho L.P.S."/>
            <person name="Shen B."/>
        </authorList>
    </citation>
    <scope>NUCLEOTIDE SEQUENCE</scope>
    <source>
        <strain evidence="1">NPDC080035</strain>
    </source>
</reference>
<proteinExistence type="predicted"/>
<dbReference type="InterPro" id="IPR036249">
    <property type="entry name" value="Thioredoxin-like_sf"/>
</dbReference>
<dbReference type="RefSeq" id="WP_348787551.1">
    <property type="nucleotide sequence ID" value="NZ_CP157390.1"/>
</dbReference>
<gene>
    <name evidence="1" type="ORF">AAME72_16095</name>
</gene>
<name>A0AAU7G9T3_9MICO</name>
<dbReference type="EMBL" id="CP157390">
    <property type="protein sequence ID" value="XBM47580.1"/>
    <property type="molecule type" value="Genomic_DNA"/>
</dbReference>
<dbReference type="CDD" id="cd02947">
    <property type="entry name" value="TRX_family"/>
    <property type="match status" value="1"/>
</dbReference>